<name>A0A329SXY2_9STRA</name>
<evidence type="ECO:0000313" key="1">
    <source>
        <dbReference type="EMBL" id="KAG2975215.1"/>
    </source>
</evidence>
<reference evidence="1" key="2">
    <citation type="submission" date="2018-10" db="EMBL/GenBank/DDBJ databases">
        <title>Effector identification in a new, highly contiguous assembly of the strawberry crown rot pathogen Phytophthora cactorum.</title>
        <authorList>
            <person name="Armitage A.D."/>
            <person name="Nellist C.F."/>
            <person name="Bates H."/>
            <person name="Vickerstaff R.J."/>
            <person name="Harrison R.J."/>
        </authorList>
    </citation>
    <scope>NUCLEOTIDE SEQUENCE</scope>
    <source>
        <strain evidence="1">P415</strain>
    </source>
</reference>
<dbReference type="Proteomes" id="UP000697107">
    <property type="component" value="Unassembled WGS sequence"/>
</dbReference>
<reference evidence="2 3" key="1">
    <citation type="submission" date="2018-01" db="EMBL/GenBank/DDBJ databases">
        <title>Draft genome of the strawberry crown rot pathogen Phytophthora cactorum.</title>
        <authorList>
            <person name="Armitage A.D."/>
            <person name="Lysoe E."/>
            <person name="Nellist C.F."/>
            <person name="Harrison R.J."/>
            <person name="Brurberg M.B."/>
        </authorList>
    </citation>
    <scope>NUCLEOTIDE SEQUENCE [LARGE SCALE GENOMIC DNA]</scope>
    <source>
        <strain evidence="2 3">10300</strain>
    </source>
</reference>
<dbReference type="EMBL" id="MJFZ01000022">
    <property type="protein sequence ID" value="RAW41983.1"/>
    <property type="molecule type" value="Genomic_DNA"/>
</dbReference>
<protein>
    <submittedName>
        <fullName evidence="2">Uncharacterized protein</fullName>
    </submittedName>
</protein>
<proteinExistence type="predicted"/>
<keyword evidence="3" id="KW-1185">Reference proteome</keyword>
<evidence type="ECO:0000313" key="3">
    <source>
        <dbReference type="Proteomes" id="UP000251314"/>
    </source>
</evidence>
<accession>A0A329SXY2</accession>
<dbReference type="Proteomes" id="UP000251314">
    <property type="component" value="Unassembled WGS sequence"/>
</dbReference>
<gene>
    <name evidence="2" type="ORF">PC110_g1833</name>
    <name evidence="1" type="ORF">PC118_g14060</name>
</gene>
<evidence type="ECO:0000313" key="2">
    <source>
        <dbReference type="EMBL" id="RAW41983.1"/>
    </source>
</evidence>
<dbReference type="VEuPathDB" id="FungiDB:PC110_g1833"/>
<comment type="caution">
    <text evidence="2">The sequence shown here is derived from an EMBL/GenBank/DDBJ whole genome shotgun (WGS) entry which is preliminary data.</text>
</comment>
<dbReference type="AlphaFoldDB" id="A0A329SXY2"/>
<sequence>MLKSNLLLSFCENEAARRYSNIDPTYVETIISGMSSLTRAARPIIGTELCGVGNPT</sequence>
<dbReference type="EMBL" id="RCML01000501">
    <property type="protein sequence ID" value="KAG2975215.1"/>
    <property type="molecule type" value="Genomic_DNA"/>
</dbReference>
<organism evidence="2 3">
    <name type="scientific">Phytophthora cactorum</name>
    <dbReference type="NCBI Taxonomy" id="29920"/>
    <lineage>
        <taxon>Eukaryota</taxon>
        <taxon>Sar</taxon>
        <taxon>Stramenopiles</taxon>
        <taxon>Oomycota</taxon>
        <taxon>Peronosporomycetes</taxon>
        <taxon>Peronosporales</taxon>
        <taxon>Peronosporaceae</taxon>
        <taxon>Phytophthora</taxon>
    </lineage>
</organism>